<comment type="pathway">
    <text evidence="1">Alkaloid biosynthesis; taxol biosynthesis.</text>
</comment>
<dbReference type="EMBL" id="GCHU01014749">
    <property type="protein sequence ID" value="JAG86604.1"/>
    <property type="molecule type" value="Transcribed_RNA"/>
</dbReference>
<dbReference type="GO" id="GO:0020037">
    <property type="term" value="F:heme binding"/>
    <property type="evidence" value="ECO:0007669"/>
    <property type="project" value="InterPro"/>
</dbReference>
<dbReference type="PRINTS" id="PR00463">
    <property type="entry name" value="EP450I"/>
</dbReference>
<evidence type="ECO:0000313" key="4">
    <source>
        <dbReference type="EMBL" id="JAG86604.1"/>
    </source>
</evidence>
<organism evidence="4">
    <name type="scientific">Wollemia nobilis</name>
    <dbReference type="NCBI Taxonomy" id="56998"/>
    <lineage>
        <taxon>Eukaryota</taxon>
        <taxon>Viridiplantae</taxon>
        <taxon>Streptophyta</taxon>
        <taxon>Embryophyta</taxon>
        <taxon>Tracheophyta</taxon>
        <taxon>Spermatophyta</taxon>
        <taxon>Pinopsida</taxon>
        <taxon>Pinidae</taxon>
        <taxon>Conifers II</taxon>
        <taxon>Araucariales</taxon>
        <taxon>Araucariaceae</taxon>
        <taxon>Wollemia</taxon>
    </lineage>
</organism>
<reference evidence="4" key="1">
    <citation type="submission" date="2015-02" db="EMBL/GenBank/DDBJ databases">
        <title>A transcriptome of Wollemia nobilis - a relic of Gondwana.</title>
        <authorList>
            <person name="Chia J.Y."/>
            <person name="Leong Y.S."/>
            <person name="Abdul Karim S."/>
            <person name="Wan Azmi N."/>
            <person name="Hercus R."/>
            <person name="Croft L."/>
        </authorList>
    </citation>
    <scope>NUCLEOTIDE SEQUENCE</scope>
    <source>
        <strain evidence="4">MaeBrown</strain>
        <tissue evidence="4">Leaf</tissue>
    </source>
</reference>
<dbReference type="PANTHER" id="PTHR24299">
    <property type="entry name" value="CYTOCHROME P450 FAMILY 1"/>
    <property type="match status" value="1"/>
</dbReference>
<dbReference type="InterPro" id="IPR036396">
    <property type="entry name" value="Cyt_P450_sf"/>
</dbReference>
<evidence type="ECO:0000256" key="3">
    <source>
        <dbReference type="SAM" id="Phobius"/>
    </source>
</evidence>
<keyword evidence="2" id="KW-0876">Taxol biosynthesis</keyword>
<evidence type="ECO:0000256" key="1">
    <source>
        <dbReference type="ARBA" id="ARBA00005122"/>
    </source>
</evidence>
<dbReference type="GO" id="GO:0005506">
    <property type="term" value="F:iron ion binding"/>
    <property type="evidence" value="ECO:0007669"/>
    <property type="project" value="InterPro"/>
</dbReference>
<protein>
    <submittedName>
        <fullName evidence="4">TSA: Wollemia nobilis Ref_Wollemi_Transcript_14833_1094 transcribed RNA sequence</fullName>
    </submittedName>
</protein>
<accession>A0A0C9RSP0</accession>
<dbReference type="GO" id="GO:0004497">
    <property type="term" value="F:monooxygenase activity"/>
    <property type="evidence" value="ECO:0007669"/>
    <property type="project" value="InterPro"/>
</dbReference>
<dbReference type="Pfam" id="PF00067">
    <property type="entry name" value="p450"/>
    <property type="match status" value="1"/>
</dbReference>
<dbReference type="Gene3D" id="1.10.630.10">
    <property type="entry name" value="Cytochrome P450"/>
    <property type="match status" value="1"/>
</dbReference>
<feature type="transmembrane region" description="Helical" evidence="3">
    <location>
        <begin position="6"/>
        <end position="29"/>
    </location>
</feature>
<dbReference type="AlphaFoldDB" id="A0A0C9RSP0"/>
<dbReference type="UniPathway" id="UPA00842"/>
<keyword evidence="3" id="KW-1133">Transmembrane helix</keyword>
<dbReference type="GO" id="GO:0016705">
    <property type="term" value="F:oxidoreductase activity, acting on paired donors, with incorporation or reduction of molecular oxygen"/>
    <property type="evidence" value="ECO:0007669"/>
    <property type="project" value="InterPro"/>
</dbReference>
<keyword evidence="3" id="KW-0812">Transmembrane</keyword>
<dbReference type="PANTHER" id="PTHR24299:SF59">
    <property type="entry name" value="CYTOCHROME P450 SUPERFAMILY PROTEIN"/>
    <property type="match status" value="1"/>
</dbReference>
<keyword evidence="3" id="KW-0472">Membrane</keyword>
<dbReference type="GO" id="GO:0042617">
    <property type="term" value="P:paclitaxel biosynthetic process"/>
    <property type="evidence" value="ECO:0007669"/>
    <property type="project" value="UniProtKB-UniPathway"/>
</dbReference>
<evidence type="ECO:0000256" key="2">
    <source>
        <dbReference type="ARBA" id="ARBA00023059"/>
    </source>
</evidence>
<dbReference type="InterPro" id="IPR002401">
    <property type="entry name" value="Cyt_P450_E_grp-I"/>
</dbReference>
<dbReference type="InterPro" id="IPR001128">
    <property type="entry name" value="Cyt_P450"/>
</dbReference>
<name>A0A0C9RSP0_9CONI</name>
<sequence length="306" mass="34714">MDSTTTRLSWYCVVFGSIAALLFYCFVLFSGWRRKKGKTPLPPGPPPWPIVGNLFQLGTKPNESLCALSLQYGPLMTLFLGMKTVVVVSSPAMAKEVFKTHDHIFAGRTVPEAAKTLSHYNSSLIWGELGPRWRKLRRIATTELFSHDRLQALQHLRRDQVFRTIRLIFEDKGKVVNIGHTAFCTSLNLLGNMIFSTDVFDPHNPASAEFKDTVWRLMKLGGMANLADFFPFLGFLDPQGVCRQSTKYTRRMYDFVDTFIEKRLASRCESPEQTGAKKDFLDVLLDFRSEDFTLEDVRALIAVSIA</sequence>
<proteinExistence type="predicted"/>
<dbReference type="SUPFAM" id="SSF48264">
    <property type="entry name" value="Cytochrome P450"/>
    <property type="match status" value="1"/>
</dbReference>